<protein>
    <recommendedName>
        <fullName evidence="1">dual-specificity kinase</fullName>
        <ecNumber evidence="1">2.7.12.1</ecNumber>
    </recommendedName>
</protein>
<dbReference type="AlphaFoldDB" id="A0A2I0T5Y4"/>
<dbReference type="GO" id="GO:0004713">
    <property type="term" value="F:protein tyrosine kinase activity"/>
    <property type="evidence" value="ECO:0007669"/>
    <property type="project" value="TreeGrafter"/>
</dbReference>
<dbReference type="Gene3D" id="3.30.200.20">
    <property type="entry name" value="Phosphorylase Kinase, domain 1"/>
    <property type="match status" value="1"/>
</dbReference>
<evidence type="ECO:0000313" key="10">
    <source>
        <dbReference type="EMBL" id="PKU29200.1"/>
    </source>
</evidence>
<keyword evidence="4 8" id="KW-0547">Nucleotide-binding</keyword>
<dbReference type="InterPro" id="IPR011009">
    <property type="entry name" value="Kinase-like_dom_sf"/>
</dbReference>
<evidence type="ECO:0000256" key="7">
    <source>
        <dbReference type="ARBA" id="ARBA00037966"/>
    </source>
</evidence>
<evidence type="ECO:0000256" key="6">
    <source>
        <dbReference type="ARBA" id="ARBA00022840"/>
    </source>
</evidence>
<sequence length="262" mass="29719">MTRKATWCAGSAIGFKSDDLGSPQASEGHVPLLFSLLDEIVGSLGEGTFGKVVECVDHARGKSQVALKIIKNVGKYREAARLEINVLKKIKEKDKENKFNLVGVVGSAEVTGFSFTELGWAQPCDVWSTGCILFEYYRGFTLFQTHENREHLVMMEKILGPIPSHMVHKTRKQKYFHNGNLVWDENTSDGRYVQENCKPLRTYMLHDSLEHAQLFDLMRRMLEFDPSRRITFSEALLHPFFAGLSAEERMLCGRGASRDLSR</sequence>
<gene>
    <name evidence="10" type="ORF">llap_20497</name>
</gene>
<evidence type="ECO:0000256" key="2">
    <source>
        <dbReference type="ARBA" id="ARBA00022527"/>
    </source>
</evidence>
<dbReference type="GO" id="GO:0043484">
    <property type="term" value="P:regulation of RNA splicing"/>
    <property type="evidence" value="ECO:0007669"/>
    <property type="project" value="TreeGrafter"/>
</dbReference>
<dbReference type="GO" id="GO:0004712">
    <property type="term" value="F:protein serine/threonine/tyrosine kinase activity"/>
    <property type="evidence" value="ECO:0007669"/>
    <property type="project" value="UniProtKB-EC"/>
</dbReference>
<dbReference type="Pfam" id="PF00069">
    <property type="entry name" value="Pkinase"/>
    <property type="match status" value="1"/>
</dbReference>
<dbReference type="SMART" id="SM00220">
    <property type="entry name" value="S_TKc"/>
    <property type="match status" value="1"/>
</dbReference>
<dbReference type="Gene3D" id="1.10.510.10">
    <property type="entry name" value="Transferase(Phosphotransferase) domain 1"/>
    <property type="match status" value="1"/>
</dbReference>
<dbReference type="InterPro" id="IPR017441">
    <property type="entry name" value="Protein_kinase_ATP_BS"/>
</dbReference>
<dbReference type="InterPro" id="IPR051175">
    <property type="entry name" value="CLK_kinases"/>
</dbReference>
<name>A0A2I0T5Y4_LIMLA</name>
<reference evidence="11" key="1">
    <citation type="submission" date="2017-11" db="EMBL/GenBank/DDBJ databases">
        <authorList>
            <person name="Lima N.C."/>
            <person name="Parody-Merino A.M."/>
            <person name="Battley P.F."/>
            <person name="Fidler A.E."/>
            <person name="Prosdocimi F."/>
        </authorList>
    </citation>
    <scope>NUCLEOTIDE SEQUENCE [LARGE SCALE GENOMIC DNA]</scope>
</reference>
<keyword evidence="6 8" id="KW-0067">ATP-binding</keyword>
<evidence type="ECO:0000256" key="8">
    <source>
        <dbReference type="PROSITE-ProRule" id="PRU10141"/>
    </source>
</evidence>
<dbReference type="SUPFAM" id="SSF56112">
    <property type="entry name" value="Protein kinase-like (PK-like)"/>
    <property type="match status" value="1"/>
</dbReference>
<dbReference type="EC" id="2.7.12.1" evidence="1"/>
<dbReference type="InterPro" id="IPR000719">
    <property type="entry name" value="Prot_kinase_dom"/>
</dbReference>
<keyword evidence="2" id="KW-0723">Serine/threonine-protein kinase</keyword>
<dbReference type="PROSITE" id="PS00107">
    <property type="entry name" value="PROTEIN_KINASE_ATP"/>
    <property type="match status" value="1"/>
</dbReference>
<evidence type="ECO:0000256" key="1">
    <source>
        <dbReference type="ARBA" id="ARBA00013203"/>
    </source>
</evidence>
<comment type="similarity">
    <text evidence="7">Belongs to the protein kinase superfamily. CMGC Ser/Thr protein kinase family. Lammer subfamily.</text>
</comment>
<evidence type="ECO:0000256" key="3">
    <source>
        <dbReference type="ARBA" id="ARBA00022679"/>
    </source>
</evidence>
<evidence type="ECO:0000259" key="9">
    <source>
        <dbReference type="PROSITE" id="PS50011"/>
    </source>
</evidence>
<feature type="binding site" evidence="8">
    <location>
        <position position="68"/>
    </location>
    <ligand>
        <name>ATP</name>
        <dbReference type="ChEBI" id="CHEBI:30616"/>
    </ligand>
</feature>
<reference evidence="11" key="2">
    <citation type="submission" date="2017-12" db="EMBL/GenBank/DDBJ databases">
        <title>Genome sequence of the Bar-tailed Godwit (Limosa lapponica baueri).</title>
        <authorList>
            <person name="Lima N.C.B."/>
            <person name="Parody-Merino A.M."/>
            <person name="Battley P.F."/>
            <person name="Fidler A.E."/>
            <person name="Prosdocimi F."/>
        </authorList>
    </citation>
    <scope>NUCLEOTIDE SEQUENCE [LARGE SCALE GENOMIC DNA]</scope>
</reference>
<dbReference type="GO" id="GO:0005524">
    <property type="term" value="F:ATP binding"/>
    <property type="evidence" value="ECO:0007669"/>
    <property type="project" value="UniProtKB-UniRule"/>
</dbReference>
<evidence type="ECO:0000256" key="4">
    <source>
        <dbReference type="ARBA" id="ARBA00022741"/>
    </source>
</evidence>
<dbReference type="GO" id="GO:0004674">
    <property type="term" value="F:protein serine/threonine kinase activity"/>
    <property type="evidence" value="ECO:0007669"/>
    <property type="project" value="UniProtKB-KW"/>
</dbReference>
<dbReference type="Proteomes" id="UP000233556">
    <property type="component" value="Unassembled WGS sequence"/>
</dbReference>
<evidence type="ECO:0000313" key="11">
    <source>
        <dbReference type="Proteomes" id="UP000233556"/>
    </source>
</evidence>
<dbReference type="PANTHER" id="PTHR45646">
    <property type="entry name" value="SERINE/THREONINE-PROTEIN KINASE DOA-RELATED"/>
    <property type="match status" value="1"/>
</dbReference>
<dbReference type="PROSITE" id="PS50011">
    <property type="entry name" value="PROTEIN_KINASE_DOM"/>
    <property type="match status" value="1"/>
</dbReference>
<feature type="domain" description="Protein kinase" evidence="9">
    <location>
        <begin position="38"/>
        <end position="262"/>
    </location>
</feature>
<organism evidence="10 11">
    <name type="scientific">Limosa lapponica baueri</name>
    <dbReference type="NCBI Taxonomy" id="1758121"/>
    <lineage>
        <taxon>Eukaryota</taxon>
        <taxon>Metazoa</taxon>
        <taxon>Chordata</taxon>
        <taxon>Craniata</taxon>
        <taxon>Vertebrata</taxon>
        <taxon>Euteleostomi</taxon>
        <taxon>Archelosauria</taxon>
        <taxon>Archosauria</taxon>
        <taxon>Dinosauria</taxon>
        <taxon>Saurischia</taxon>
        <taxon>Theropoda</taxon>
        <taxon>Coelurosauria</taxon>
        <taxon>Aves</taxon>
        <taxon>Neognathae</taxon>
        <taxon>Neoaves</taxon>
        <taxon>Charadriiformes</taxon>
        <taxon>Scolopacidae</taxon>
        <taxon>Limosa</taxon>
    </lineage>
</organism>
<dbReference type="PANTHER" id="PTHR45646:SF10">
    <property type="entry name" value="DUAL SPECIFICITY PROTEIN KINASE CLK3"/>
    <property type="match status" value="1"/>
</dbReference>
<dbReference type="EMBL" id="KZ517802">
    <property type="protein sequence ID" value="PKU29200.1"/>
    <property type="molecule type" value="Genomic_DNA"/>
</dbReference>
<accession>A0A2I0T5Y4</accession>
<dbReference type="GO" id="GO:0005634">
    <property type="term" value="C:nucleus"/>
    <property type="evidence" value="ECO:0007669"/>
    <property type="project" value="TreeGrafter"/>
</dbReference>
<evidence type="ECO:0000256" key="5">
    <source>
        <dbReference type="ARBA" id="ARBA00022777"/>
    </source>
</evidence>
<keyword evidence="11" id="KW-1185">Reference proteome</keyword>
<keyword evidence="3" id="KW-0808">Transferase</keyword>
<dbReference type="OrthoDB" id="283111at2759"/>
<proteinExistence type="inferred from homology"/>
<keyword evidence="5 10" id="KW-0418">Kinase</keyword>